<sequence>MLTMEARDRQELTSGLLRVVLASQRLMRGALYADWPPISSWAGQLATDPLNAEPGWDRNHPFRTVQLALRTTTESACQHGLALFEMSRSKRELAVPLATVTRGSIEALGRAYWLVTAPDMRDLVSRVASLEFYDMEYPAKYGQRLRRLPVETEPMTLISEYREELKAWLHARGLELVKRGTTALATALLEVSYGDGRVVYSDLSAAAHGQGWATANFYSFDTTRLQRDDTMLLAYCMYLIESMRTVALRLAVAFGATDSDLDRWRQAMDQVDKMIGAFVKPAPDRAERRAAAESS</sequence>
<reference evidence="1 2" key="1">
    <citation type="submission" date="2016-12" db="EMBL/GenBank/DDBJ databases">
        <title>Complete genome sequence of Microbacterium aurum KACC 15219.</title>
        <authorList>
            <person name="Jung Y."/>
            <person name="Shin J.-H."/>
            <person name="Lee Y.-J."/>
            <person name="Yi H."/>
            <person name="Bahn Y.-S."/>
            <person name="Kim J.F."/>
            <person name="Lee D.-W."/>
        </authorList>
    </citation>
    <scope>NUCLEOTIDE SEQUENCE [LARGE SCALE GENOMIC DNA]</scope>
    <source>
        <strain evidence="1 2">KACC 15219</strain>
    </source>
</reference>
<evidence type="ECO:0000313" key="2">
    <source>
        <dbReference type="Proteomes" id="UP000187185"/>
    </source>
</evidence>
<keyword evidence="2" id="KW-1185">Reference proteome</keyword>
<protein>
    <submittedName>
        <fullName evidence="1">Uncharacterized protein</fullName>
    </submittedName>
</protein>
<evidence type="ECO:0000313" key="1">
    <source>
        <dbReference type="EMBL" id="APZ34272.1"/>
    </source>
</evidence>
<gene>
    <name evidence="1" type="ORF">BOH66_08470</name>
</gene>
<accession>A0A1P8U829</accession>
<dbReference type="EMBL" id="CP018762">
    <property type="protein sequence ID" value="APZ34272.1"/>
    <property type="molecule type" value="Genomic_DNA"/>
</dbReference>
<dbReference type="KEGG" id="maur:BOH66_08470"/>
<dbReference type="OrthoDB" id="5052117at2"/>
<dbReference type="STRING" id="36805.BOH66_08470"/>
<proteinExistence type="predicted"/>
<dbReference type="RefSeq" id="WP_076690587.1">
    <property type="nucleotide sequence ID" value="NZ_CP018762.1"/>
</dbReference>
<dbReference type="AlphaFoldDB" id="A0A1P8U829"/>
<name>A0A1P8U829_9MICO</name>
<dbReference type="Proteomes" id="UP000187185">
    <property type="component" value="Chromosome"/>
</dbReference>
<organism evidence="1 2">
    <name type="scientific">Microbacterium aurum</name>
    <dbReference type="NCBI Taxonomy" id="36805"/>
    <lineage>
        <taxon>Bacteria</taxon>
        <taxon>Bacillati</taxon>
        <taxon>Actinomycetota</taxon>
        <taxon>Actinomycetes</taxon>
        <taxon>Micrococcales</taxon>
        <taxon>Microbacteriaceae</taxon>
        <taxon>Microbacterium</taxon>
    </lineage>
</organism>